<dbReference type="Proteomes" id="UP000694044">
    <property type="component" value="Unassembled WGS sequence"/>
</dbReference>
<sequence length="185" mass="20377">MAVVAVSARTIFLTALANGVLEIVSPAEKAGRIERLSQTECVQGHCFTRPRWGNQRLQEGAHVSLGIQSVALNGIFVFANQNIAGGELVAQYIGEVLTREAYVERECWKLLFSDRTFGIQVNSSQVIDARYIGGIARFANHAYRPNCVVESWEVAEEICCGLFADFDIARGDEITFNYGSSPSLR</sequence>
<dbReference type="PROSITE" id="PS50280">
    <property type="entry name" value="SET"/>
    <property type="match status" value="1"/>
</dbReference>
<evidence type="ECO:0000313" key="10">
    <source>
        <dbReference type="EMBL" id="KAG7376020.1"/>
    </source>
</evidence>
<dbReference type="Pfam" id="PF00856">
    <property type="entry name" value="SET"/>
    <property type="match status" value="1"/>
</dbReference>
<dbReference type="GO" id="GO:0008168">
    <property type="term" value="F:methyltransferase activity"/>
    <property type="evidence" value="ECO:0007669"/>
    <property type="project" value="UniProtKB-KW"/>
</dbReference>
<reference evidence="10" key="1">
    <citation type="submission" date="2021-02" db="EMBL/GenBank/DDBJ databases">
        <authorList>
            <person name="Palmer J.M."/>
        </authorList>
    </citation>
    <scope>NUCLEOTIDE SEQUENCE</scope>
    <source>
        <strain evidence="10">SCRP734</strain>
    </source>
</reference>
<evidence type="ECO:0000256" key="7">
    <source>
        <dbReference type="ARBA" id="ARBA00023242"/>
    </source>
</evidence>
<keyword evidence="7" id="KW-0539">Nucleus</keyword>
<name>A0A8T1V6W9_9STRA</name>
<keyword evidence="6" id="KW-0949">S-adenosyl-L-methionine</keyword>
<dbReference type="SMART" id="SM00317">
    <property type="entry name" value="SET"/>
    <property type="match status" value="1"/>
</dbReference>
<keyword evidence="11" id="KW-1185">Reference proteome</keyword>
<keyword evidence="8" id="KW-0732">Signal</keyword>
<evidence type="ECO:0000256" key="8">
    <source>
        <dbReference type="SAM" id="SignalP"/>
    </source>
</evidence>
<keyword evidence="3" id="KW-0158">Chromosome</keyword>
<evidence type="ECO:0000256" key="6">
    <source>
        <dbReference type="ARBA" id="ARBA00022691"/>
    </source>
</evidence>
<dbReference type="OrthoDB" id="126198at2759"/>
<dbReference type="AlphaFoldDB" id="A0A8T1V6W9"/>
<evidence type="ECO:0000256" key="1">
    <source>
        <dbReference type="ARBA" id="ARBA00004123"/>
    </source>
</evidence>
<dbReference type="GO" id="GO:0005694">
    <property type="term" value="C:chromosome"/>
    <property type="evidence" value="ECO:0007669"/>
    <property type="project" value="UniProtKB-SubCell"/>
</dbReference>
<gene>
    <name evidence="10" type="primary">SETD2</name>
    <name evidence="10" type="ORF">PHYPSEUDO_014628</name>
</gene>
<dbReference type="GO" id="GO:0032259">
    <property type="term" value="P:methylation"/>
    <property type="evidence" value="ECO:0007669"/>
    <property type="project" value="UniProtKB-KW"/>
</dbReference>
<comment type="subcellular location">
    <subcellularLocation>
        <location evidence="2">Chromosome</location>
    </subcellularLocation>
    <subcellularLocation>
        <location evidence="1">Nucleus</location>
    </subcellularLocation>
</comment>
<organism evidence="10 11">
    <name type="scientific">Phytophthora pseudosyringae</name>
    <dbReference type="NCBI Taxonomy" id="221518"/>
    <lineage>
        <taxon>Eukaryota</taxon>
        <taxon>Sar</taxon>
        <taxon>Stramenopiles</taxon>
        <taxon>Oomycota</taxon>
        <taxon>Peronosporomycetes</taxon>
        <taxon>Peronosporales</taxon>
        <taxon>Peronosporaceae</taxon>
        <taxon>Phytophthora</taxon>
    </lineage>
</organism>
<keyword evidence="5" id="KW-0808">Transferase</keyword>
<dbReference type="InterPro" id="IPR001214">
    <property type="entry name" value="SET_dom"/>
</dbReference>
<proteinExistence type="predicted"/>
<keyword evidence="4" id="KW-0489">Methyltransferase</keyword>
<evidence type="ECO:0000313" key="11">
    <source>
        <dbReference type="Proteomes" id="UP000694044"/>
    </source>
</evidence>
<dbReference type="PANTHER" id="PTHR22884">
    <property type="entry name" value="SET DOMAIN PROTEINS"/>
    <property type="match status" value="1"/>
</dbReference>
<dbReference type="GO" id="GO:0005634">
    <property type="term" value="C:nucleus"/>
    <property type="evidence" value="ECO:0007669"/>
    <property type="project" value="UniProtKB-SubCell"/>
</dbReference>
<protein>
    <submittedName>
        <fullName evidence="10">Histone-lysine N-methyltransferase setd2</fullName>
    </submittedName>
</protein>
<evidence type="ECO:0000256" key="3">
    <source>
        <dbReference type="ARBA" id="ARBA00022454"/>
    </source>
</evidence>
<accession>A0A8T1V6W9</accession>
<comment type="caution">
    <text evidence="10">The sequence shown here is derived from an EMBL/GenBank/DDBJ whole genome shotgun (WGS) entry which is preliminary data.</text>
</comment>
<dbReference type="InterPro" id="IPR050777">
    <property type="entry name" value="SET2_Histone-Lys_MeTrsfase"/>
</dbReference>
<feature type="signal peptide" evidence="8">
    <location>
        <begin position="1"/>
        <end position="17"/>
    </location>
</feature>
<feature type="domain" description="SET" evidence="9">
    <location>
        <begin position="61"/>
        <end position="179"/>
    </location>
</feature>
<dbReference type="EMBL" id="JAGDFM010000846">
    <property type="protein sequence ID" value="KAG7376020.1"/>
    <property type="molecule type" value="Genomic_DNA"/>
</dbReference>
<evidence type="ECO:0000256" key="5">
    <source>
        <dbReference type="ARBA" id="ARBA00022679"/>
    </source>
</evidence>
<evidence type="ECO:0000256" key="4">
    <source>
        <dbReference type="ARBA" id="ARBA00022603"/>
    </source>
</evidence>
<evidence type="ECO:0000259" key="9">
    <source>
        <dbReference type="PROSITE" id="PS50280"/>
    </source>
</evidence>
<feature type="chain" id="PRO_5035899644" evidence="8">
    <location>
        <begin position="18"/>
        <end position="185"/>
    </location>
</feature>
<evidence type="ECO:0000256" key="2">
    <source>
        <dbReference type="ARBA" id="ARBA00004286"/>
    </source>
</evidence>